<dbReference type="Proteomes" id="UP000887579">
    <property type="component" value="Unplaced"/>
</dbReference>
<dbReference type="WBParaSite" id="ES5_v2.g11614.t1">
    <property type="protein sequence ID" value="ES5_v2.g11614.t1"/>
    <property type="gene ID" value="ES5_v2.g11614"/>
</dbReference>
<evidence type="ECO:0000313" key="1">
    <source>
        <dbReference type="Proteomes" id="UP000887579"/>
    </source>
</evidence>
<protein>
    <submittedName>
        <fullName evidence="2">Uncharacterized protein</fullName>
    </submittedName>
</protein>
<sequence>MQGVSRKMTVFKICIVFENTICVTKTAIFLETPCRYLYFQALPSATGHIAARGSSRVVLTWQRPKAIKTWENVGTPKLLLVTRFLDSTGIVQDTTSTRLIAYMDPSSTCPADNPPIEQLMLDALPKSTGNYFIYAFFVFVFLWALYLVYNS</sequence>
<accession>A0AC34F3W0</accession>
<proteinExistence type="predicted"/>
<evidence type="ECO:0000313" key="2">
    <source>
        <dbReference type="WBParaSite" id="ES5_v2.g11614.t1"/>
    </source>
</evidence>
<organism evidence="1 2">
    <name type="scientific">Panagrolaimus sp. ES5</name>
    <dbReference type="NCBI Taxonomy" id="591445"/>
    <lineage>
        <taxon>Eukaryota</taxon>
        <taxon>Metazoa</taxon>
        <taxon>Ecdysozoa</taxon>
        <taxon>Nematoda</taxon>
        <taxon>Chromadorea</taxon>
        <taxon>Rhabditida</taxon>
        <taxon>Tylenchina</taxon>
        <taxon>Panagrolaimomorpha</taxon>
        <taxon>Panagrolaimoidea</taxon>
        <taxon>Panagrolaimidae</taxon>
        <taxon>Panagrolaimus</taxon>
    </lineage>
</organism>
<reference evidence="2" key="1">
    <citation type="submission" date="2022-11" db="UniProtKB">
        <authorList>
            <consortium name="WormBaseParasite"/>
        </authorList>
    </citation>
    <scope>IDENTIFICATION</scope>
</reference>
<name>A0AC34F3W0_9BILA</name>